<dbReference type="EMBL" id="MU864365">
    <property type="protein sequence ID" value="KAK4190492.1"/>
    <property type="molecule type" value="Genomic_DNA"/>
</dbReference>
<protein>
    <recommendedName>
        <fullName evidence="6">Bromodomain associated domain-containing protein</fullName>
    </recommendedName>
</protein>
<evidence type="ECO:0000256" key="2">
    <source>
        <dbReference type="ARBA" id="ARBA00023015"/>
    </source>
</evidence>
<evidence type="ECO:0000259" key="6">
    <source>
        <dbReference type="Pfam" id="PF07524"/>
    </source>
</evidence>
<dbReference type="GO" id="GO:0005634">
    <property type="term" value="C:nucleus"/>
    <property type="evidence" value="ECO:0007669"/>
    <property type="project" value="UniProtKB-SubCell"/>
</dbReference>
<sequence>MTPPPALFHSLLRPAVLQILRATGYHAAKPAVLDTVTDLAARYLTFLCHLTAVYATNNSNVPEEDVLRYVDFSAAAQPTAISTDALFPPVPPPSIVDVRLAMQHVGAFLPEKTQPEQDYLGMEDTRGVDDFIAWAAGSLNREIQRIALDGNDEARDYLDALKKKHSKNDDDTKYLGTLLGKPHEHGGEVVVEGGEYTSIASWEEAMHALAAQKTPEPLQQPHMNGDGGGDDSRPASSGLSSLGDDIMDLSDG</sequence>
<keyword evidence="2" id="KW-0805">Transcription regulation</keyword>
<dbReference type="Pfam" id="PF07524">
    <property type="entry name" value="Bromo_TP"/>
    <property type="match status" value="1"/>
</dbReference>
<dbReference type="CDD" id="cd00076">
    <property type="entry name" value="HFD_SF"/>
    <property type="match status" value="1"/>
</dbReference>
<dbReference type="Proteomes" id="UP001302126">
    <property type="component" value="Unassembled WGS sequence"/>
</dbReference>
<comment type="caution">
    <text evidence="7">The sequence shown here is derived from an EMBL/GenBank/DDBJ whole genome shotgun (WGS) entry which is preliminary data.</text>
</comment>
<evidence type="ECO:0000256" key="1">
    <source>
        <dbReference type="ARBA" id="ARBA00004123"/>
    </source>
</evidence>
<gene>
    <name evidence="7" type="ORF">QBC35DRAFT_513191</name>
</gene>
<dbReference type="AlphaFoldDB" id="A0AAN7ALI3"/>
<evidence type="ECO:0000313" key="8">
    <source>
        <dbReference type="Proteomes" id="UP001302126"/>
    </source>
</evidence>
<keyword evidence="4" id="KW-0539">Nucleus</keyword>
<reference evidence="7" key="1">
    <citation type="journal article" date="2023" name="Mol. Phylogenet. Evol.">
        <title>Genome-scale phylogeny and comparative genomics of the fungal order Sordariales.</title>
        <authorList>
            <person name="Hensen N."/>
            <person name="Bonometti L."/>
            <person name="Westerberg I."/>
            <person name="Brannstrom I.O."/>
            <person name="Guillou S."/>
            <person name="Cros-Aarteil S."/>
            <person name="Calhoun S."/>
            <person name="Haridas S."/>
            <person name="Kuo A."/>
            <person name="Mondo S."/>
            <person name="Pangilinan J."/>
            <person name="Riley R."/>
            <person name="LaButti K."/>
            <person name="Andreopoulos B."/>
            <person name="Lipzen A."/>
            <person name="Chen C."/>
            <person name="Yan M."/>
            <person name="Daum C."/>
            <person name="Ng V."/>
            <person name="Clum A."/>
            <person name="Steindorff A."/>
            <person name="Ohm R.A."/>
            <person name="Martin F."/>
            <person name="Silar P."/>
            <person name="Natvig D.O."/>
            <person name="Lalanne C."/>
            <person name="Gautier V."/>
            <person name="Ament-Velasquez S.L."/>
            <person name="Kruys A."/>
            <person name="Hutchinson M.I."/>
            <person name="Powell A.J."/>
            <person name="Barry K."/>
            <person name="Miller A.N."/>
            <person name="Grigoriev I.V."/>
            <person name="Debuchy R."/>
            <person name="Gladieux P."/>
            <person name="Hiltunen Thoren M."/>
            <person name="Johannesson H."/>
        </authorList>
    </citation>
    <scope>NUCLEOTIDE SEQUENCE</scope>
    <source>
        <strain evidence="7">PSN309</strain>
    </source>
</reference>
<keyword evidence="8" id="KW-1185">Reference proteome</keyword>
<evidence type="ECO:0000313" key="7">
    <source>
        <dbReference type="EMBL" id="KAK4190492.1"/>
    </source>
</evidence>
<dbReference type="Gene3D" id="1.10.20.10">
    <property type="entry name" value="Histone, subunit A"/>
    <property type="match status" value="1"/>
</dbReference>
<evidence type="ECO:0000256" key="4">
    <source>
        <dbReference type="ARBA" id="ARBA00023242"/>
    </source>
</evidence>
<evidence type="ECO:0000256" key="5">
    <source>
        <dbReference type="SAM" id="MobiDB-lite"/>
    </source>
</evidence>
<feature type="domain" description="Bromodomain associated" evidence="6">
    <location>
        <begin position="7"/>
        <end position="60"/>
    </location>
</feature>
<dbReference type="GO" id="GO:0046982">
    <property type="term" value="F:protein heterodimerization activity"/>
    <property type="evidence" value="ECO:0007669"/>
    <property type="project" value="InterPro"/>
</dbReference>
<name>A0AAN7ALI3_9PEZI</name>
<keyword evidence="3" id="KW-0804">Transcription</keyword>
<proteinExistence type="predicted"/>
<comment type="subcellular location">
    <subcellularLocation>
        <location evidence="1">Nucleus</location>
    </subcellularLocation>
</comment>
<evidence type="ECO:0000256" key="3">
    <source>
        <dbReference type="ARBA" id="ARBA00023163"/>
    </source>
</evidence>
<dbReference type="InterPro" id="IPR009072">
    <property type="entry name" value="Histone-fold"/>
</dbReference>
<organism evidence="7 8">
    <name type="scientific">Podospora australis</name>
    <dbReference type="NCBI Taxonomy" id="1536484"/>
    <lineage>
        <taxon>Eukaryota</taxon>
        <taxon>Fungi</taxon>
        <taxon>Dikarya</taxon>
        <taxon>Ascomycota</taxon>
        <taxon>Pezizomycotina</taxon>
        <taxon>Sordariomycetes</taxon>
        <taxon>Sordariomycetidae</taxon>
        <taxon>Sordariales</taxon>
        <taxon>Podosporaceae</taxon>
        <taxon>Podospora</taxon>
    </lineage>
</organism>
<reference evidence="7" key="2">
    <citation type="submission" date="2023-05" db="EMBL/GenBank/DDBJ databases">
        <authorList>
            <consortium name="Lawrence Berkeley National Laboratory"/>
            <person name="Steindorff A."/>
            <person name="Hensen N."/>
            <person name="Bonometti L."/>
            <person name="Westerberg I."/>
            <person name="Brannstrom I.O."/>
            <person name="Guillou S."/>
            <person name="Cros-Aarteil S."/>
            <person name="Calhoun S."/>
            <person name="Haridas S."/>
            <person name="Kuo A."/>
            <person name="Mondo S."/>
            <person name="Pangilinan J."/>
            <person name="Riley R."/>
            <person name="Labutti K."/>
            <person name="Andreopoulos B."/>
            <person name="Lipzen A."/>
            <person name="Chen C."/>
            <person name="Yanf M."/>
            <person name="Daum C."/>
            <person name="Ng V."/>
            <person name="Clum A."/>
            <person name="Ohm R."/>
            <person name="Martin F."/>
            <person name="Silar P."/>
            <person name="Natvig D."/>
            <person name="Lalanne C."/>
            <person name="Gautier V."/>
            <person name="Ament-Velasquez S.L."/>
            <person name="Kruys A."/>
            <person name="Hutchinson M.I."/>
            <person name="Powell A.J."/>
            <person name="Barry K."/>
            <person name="Miller A.N."/>
            <person name="Grigoriev I.V."/>
            <person name="Debuchy R."/>
            <person name="Gladieux P."/>
            <person name="Thoren M.H."/>
            <person name="Johannesson H."/>
        </authorList>
    </citation>
    <scope>NUCLEOTIDE SEQUENCE</scope>
    <source>
        <strain evidence="7">PSN309</strain>
    </source>
</reference>
<accession>A0AAN7ALI3</accession>
<feature type="region of interest" description="Disordered" evidence="5">
    <location>
        <begin position="214"/>
        <end position="252"/>
    </location>
</feature>
<dbReference type="InterPro" id="IPR006565">
    <property type="entry name" value="BTP"/>
</dbReference>